<dbReference type="Pfam" id="PF11901">
    <property type="entry name" value="DM9"/>
    <property type="match status" value="1"/>
</dbReference>
<dbReference type="InterPro" id="IPR006616">
    <property type="entry name" value="DM9_repeat"/>
</dbReference>
<dbReference type="OrthoDB" id="2142040at2759"/>
<reference evidence="2" key="1">
    <citation type="submission" date="2022-07" db="EMBL/GenBank/DDBJ databases">
        <authorList>
            <person name="Trinca V."/>
            <person name="Uliana J.V.C."/>
            <person name="Torres T.T."/>
            <person name="Ward R.J."/>
            <person name="Monesi N."/>
        </authorList>
    </citation>
    <scope>NUCLEOTIDE SEQUENCE</scope>
    <source>
        <strain evidence="2">HSMRA1968</strain>
        <tissue evidence="2">Whole embryos</tissue>
    </source>
</reference>
<keyword evidence="3" id="KW-1185">Reference proteome</keyword>
<keyword evidence="2" id="KW-0675">Receptor</keyword>
<dbReference type="EMBL" id="WJQU01000001">
    <property type="protein sequence ID" value="KAJ6647135.1"/>
    <property type="molecule type" value="Genomic_DNA"/>
</dbReference>
<dbReference type="SMART" id="SM00696">
    <property type="entry name" value="DM9"/>
    <property type="match status" value="1"/>
</dbReference>
<evidence type="ECO:0000256" key="1">
    <source>
        <dbReference type="SAM" id="Coils"/>
    </source>
</evidence>
<dbReference type="Proteomes" id="UP001151699">
    <property type="component" value="Chromosome A"/>
</dbReference>
<evidence type="ECO:0000313" key="2">
    <source>
        <dbReference type="EMBL" id="KAJ6647135.1"/>
    </source>
</evidence>
<organism evidence="2 3">
    <name type="scientific">Pseudolycoriella hygida</name>
    <dbReference type="NCBI Taxonomy" id="35572"/>
    <lineage>
        <taxon>Eukaryota</taxon>
        <taxon>Metazoa</taxon>
        <taxon>Ecdysozoa</taxon>
        <taxon>Arthropoda</taxon>
        <taxon>Hexapoda</taxon>
        <taxon>Insecta</taxon>
        <taxon>Pterygota</taxon>
        <taxon>Neoptera</taxon>
        <taxon>Endopterygota</taxon>
        <taxon>Diptera</taxon>
        <taxon>Nematocera</taxon>
        <taxon>Sciaroidea</taxon>
        <taxon>Sciaridae</taxon>
        <taxon>Pseudolycoriella</taxon>
    </lineage>
</organism>
<keyword evidence="1" id="KW-0175">Coiled coil</keyword>
<feature type="coiled-coil region" evidence="1">
    <location>
        <begin position="200"/>
        <end position="234"/>
    </location>
</feature>
<protein>
    <submittedName>
        <fullName evidence="2">Peripheral-type benzodiazepine receptor-associated protein 1</fullName>
    </submittedName>
</protein>
<sequence length="517" mass="58302">MTLQNPIWTLASPDVAEKNAFFAGLEADGKKVFVGRAVDVFGNYVPVKFVPEVKRAFYEVDGREESTDKIEYLSGDYEWVNSSSGASTSNAVVVNGFHIGRGVFNGNVVVGRIDFSKSNQLLATYGGYSINLSDYELLVTKAEDNSRVVQNSISNSSSIKVSEKQTTNSVTVESRSIQDRTVVREQSFNQQRYFEMLNRIQTLELELQTQKHERIELENRVQFEQGRVEDLSNKLKALRVHNLTLVKERTIFEERITTESTNTQEIQSKLDGVLIDNAFLLKKVSTLEEELKYERYQIGVINDRNQREGLTGSAVQTKIKNFEETIRTQQQRILELESTIENTNTGRDSLTQQIKSYETTIQNMKIQMESIIKKLQGSSGENDFLAQKLSLLTQNLSSYQFQLEEMSKKLQNSRKIIASAHADLARANAQVSKYQSALSSCYILNGELMTKMSGMSSMSQFQGVYDSRFDILNLSREFSVGTTKKSISFSSTSSLMEAAGSDSYVQMVKSTQENGIQ</sequence>
<dbReference type="Gene3D" id="1.10.287.1490">
    <property type="match status" value="1"/>
</dbReference>
<proteinExistence type="predicted"/>
<accession>A0A9Q0S8A8</accession>
<comment type="caution">
    <text evidence="2">The sequence shown here is derived from an EMBL/GenBank/DDBJ whole genome shotgun (WGS) entry which is preliminary data.</text>
</comment>
<feature type="coiled-coil region" evidence="1">
    <location>
        <begin position="319"/>
        <end position="374"/>
    </location>
</feature>
<dbReference type="PANTHER" id="PTHR31649:SF10">
    <property type="entry name" value="IP19903P-RELATED"/>
    <property type="match status" value="1"/>
</dbReference>
<evidence type="ECO:0000313" key="3">
    <source>
        <dbReference type="Proteomes" id="UP001151699"/>
    </source>
</evidence>
<name>A0A9Q0S8A8_9DIPT</name>
<dbReference type="PANTHER" id="PTHR31649">
    <property type="entry name" value="AGAP009604-PA"/>
    <property type="match status" value="1"/>
</dbReference>
<dbReference type="AlphaFoldDB" id="A0A9Q0S8A8"/>
<gene>
    <name evidence="2" type="primary">Tspoap1_1</name>
    <name evidence="2" type="ORF">Bhyg_02355</name>
</gene>